<protein>
    <submittedName>
        <fullName evidence="8">Ammonia transport outward protein 2</fullName>
    </submittedName>
</protein>
<evidence type="ECO:0000313" key="9">
    <source>
        <dbReference type="Proteomes" id="UP000590412"/>
    </source>
</evidence>
<accession>A0A8X7NF86</accession>
<dbReference type="InterPro" id="IPR051633">
    <property type="entry name" value="AceTr"/>
</dbReference>
<evidence type="ECO:0000256" key="3">
    <source>
        <dbReference type="ARBA" id="ARBA00022692"/>
    </source>
</evidence>
<dbReference type="OrthoDB" id="3648309at2759"/>
<comment type="subcellular location">
    <subcellularLocation>
        <location evidence="1">Membrane</location>
        <topology evidence="1">Multi-pass membrane protein</topology>
    </subcellularLocation>
</comment>
<keyword evidence="5 7" id="KW-0472">Membrane</keyword>
<dbReference type="InterPro" id="IPR000791">
    <property type="entry name" value="Gpr1/Fun34/SatP-like"/>
</dbReference>
<dbReference type="PANTHER" id="PTHR31123">
    <property type="entry name" value="ACCUMULATION OF DYADS PROTEIN 2-RELATED"/>
    <property type="match status" value="1"/>
</dbReference>
<name>A0A8X7NF86_CANPA</name>
<dbReference type="GO" id="GO:0015123">
    <property type="term" value="F:acetate transmembrane transporter activity"/>
    <property type="evidence" value="ECO:0007669"/>
    <property type="project" value="TreeGrafter"/>
</dbReference>
<evidence type="ECO:0000256" key="4">
    <source>
        <dbReference type="ARBA" id="ARBA00022989"/>
    </source>
</evidence>
<dbReference type="PANTHER" id="PTHR31123:SF1">
    <property type="entry name" value="ACCUMULATION OF DYADS PROTEIN 2-RELATED"/>
    <property type="match status" value="1"/>
</dbReference>
<evidence type="ECO:0000313" key="8">
    <source>
        <dbReference type="EMBL" id="KAF6042834.1"/>
    </source>
</evidence>
<evidence type="ECO:0000256" key="7">
    <source>
        <dbReference type="SAM" id="Phobius"/>
    </source>
</evidence>
<proteinExistence type="inferred from homology"/>
<evidence type="ECO:0000256" key="1">
    <source>
        <dbReference type="ARBA" id="ARBA00004141"/>
    </source>
</evidence>
<feature type="transmembrane region" description="Helical" evidence="7">
    <location>
        <begin position="76"/>
        <end position="93"/>
    </location>
</feature>
<dbReference type="Proteomes" id="UP000590412">
    <property type="component" value="Unassembled WGS sequence"/>
</dbReference>
<dbReference type="Pfam" id="PF01184">
    <property type="entry name" value="Gpr1_Fun34_YaaH"/>
    <property type="match status" value="1"/>
</dbReference>
<evidence type="ECO:0000256" key="2">
    <source>
        <dbReference type="ARBA" id="ARBA00005587"/>
    </source>
</evidence>
<organism evidence="8 9">
    <name type="scientific">Candida parapsilosis</name>
    <name type="common">Yeast</name>
    <dbReference type="NCBI Taxonomy" id="5480"/>
    <lineage>
        <taxon>Eukaryota</taxon>
        <taxon>Fungi</taxon>
        <taxon>Dikarya</taxon>
        <taxon>Ascomycota</taxon>
        <taxon>Saccharomycotina</taxon>
        <taxon>Pichiomycetes</taxon>
        <taxon>Debaryomycetaceae</taxon>
        <taxon>Candida/Lodderomyces clade</taxon>
        <taxon>Candida</taxon>
    </lineage>
</organism>
<keyword evidence="3 7" id="KW-0812">Transmembrane</keyword>
<feature type="transmembrane region" description="Helical" evidence="7">
    <location>
        <begin position="194"/>
        <end position="213"/>
    </location>
</feature>
<evidence type="ECO:0000256" key="5">
    <source>
        <dbReference type="ARBA" id="ARBA00023136"/>
    </source>
</evidence>
<feature type="transmembrane region" description="Helical" evidence="7">
    <location>
        <begin position="220"/>
        <end position="238"/>
    </location>
</feature>
<reference evidence="8" key="1">
    <citation type="submission" date="2020-03" db="EMBL/GenBank/DDBJ databases">
        <title>FDA dAtabase for Regulatory Grade micrObial Sequences (FDA-ARGOS): Supporting development and validation of Infectious Disease Dx tests.</title>
        <authorList>
            <person name="Campos J."/>
            <person name="Goldberg B."/>
            <person name="Tallon L."/>
            <person name="Sadzewicz L."/>
            <person name="Vavikolanu K."/>
            <person name="Mehta A."/>
            <person name="Aluvathingal J."/>
            <person name="Nadendla S."/>
            <person name="Nandy P."/>
            <person name="Geyer C."/>
            <person name="Yan Y."/>
            <person name="Sichtig H."/>
        </authorList>
    </citation>
    <scope>NUCLEOTIDE SEQUENCE [LARGE SCALE GENOMIC DNA]</scope>
    <source>
        <strain evidence="8">FDAARGOS_652</strain>
    </source>
</reference>
<comment type="similarity">
    <text evidence="2">Belongs to the acetate uptake transporter (AceTr) (TC 2.A.96) family.</text>
</comment>
<keyword evidence="4 7" id="KW-1133">Transmembrane helix</keyword>
<sequence length="269" mass="29150">MSTSSSQEFDKPTTSHVEEHPHKKHHFITRIHIHGDKDELVTIGGQSYHRHELMSAFGGSLDTGARPYPKFNINPSPLGLCGFGLSCFVLGLYNAQAMGITIPNVAVTLACFYGAVAQMLAGLLEFPTGNTFAFTALTSYGGFWLGYACFFIESFGILAAYEGTDQFGNAAGLFLLGWVIWTSIIVVLTLKSTLATFLMFLFLDLTFILLACAEMTGKVGVARGGGVIGVITAFFAWYNGFAGTATRLNSYIVPADLPLPEIEFGKKRK</sequence>
<dbReference type="AlphaFoldDB" id="A0A8X7NF86"/>
<evidence type="ECO:0000256" key="6">
    <source>
        <dbReference type="SAM" id="MobiDB-lite"/>
    </source>
</evidence>
<comment type="caution">
    <text evidence="8">The sequence shown here is derived from an EMBL/GenBank/DDBJ whole genome shotgun (WGS) entry which is preliminary data.</text>
</comment>
<dbReference type="GO" id="GO:0005886">
    <property type="term" value="C:plasma membrane"/>
    <property type="evidence" value="ECO:0007669"/>
    <property type="project" value="TreeGrafter"/>
</dbReference>
<dbReference type="EMBL" id="JABWAB010000013">
    <property type="protein sequence ID" value="KAF6042834.1"/>
    <property type="molecule type" value="Genomic_DNA"/>
</dbReference>
<feature type="transmembrane region" description="Helical" evidence="7">
    <location>
        <begin position="105"/>
        <end position="124"/>
    </location>
</feature>
<gene>
    <name evidence="8" type="primary">ATO2</name>
    <name evidence="8" type="ORF">FOB60_005588</name>
</gene>
<feature type="transmembrane region" description="Helical" evidence="7">
    <location>
        <begin position="168"/>
        <end position="188"/>
    </location>
</feature>
<feature type="compositionally biased region" description="Basic and acidic residues" evidence="6">
    <location>
        <begin position="8"/>
        <end position="21"/>
    </location>
</feature>
<feature type="region of interest" description="Disordered" evidence="6">
    <location>
        <begin position="1"/>
        <end position="23"/>
    </location>
</feature>
<dbReference type="NCBIfam" id="NF038013">
    <property type="entry name" value="AceTr_1"/>
    <property type="match status" value="1"/>
</dbReference>